<comment type="caution">
    <text evidence="2">The sequence shown here is derived from an EMBL/GenBank/DDBJ whole genome shotgun (WGS) entry which is preliminary data.</text>
</comment>
<accession>A0ABD5Q9R6</accession>
<dbReference type="SUPFAM" id="SSF51658">
    <property type="entry name" value="Xylose isomerase-like"/>
    <property type="match status" value="1"/>
</dbReference>
<keyword evidence="2" id="KW-0413">Isomerase</keyword>
<sequence>MNVGLCTISGKERGVEEVIDLAADVGYDGVEIWGKDHVADTDPERIAERAADAGLEIPTYGSYLRCGSEEFDDELSEKLAIAEGLGADMIRVWAGSQEYGDHDEGHWKQVVADLERVTEAASDRGLSVTVEKHANTVTNDLEGARRLIEAVDHESCGLNYQPGFSIPAAELEREARALESISNQLHLQGTYERSGSERAPLAEVYYDLEAVLDPFGDFEGYANVEFVTQDRSYREAIAADLETVRSLVSYSRSA</sequence>
<reference evidence="2 3" key="1">
    <citation type="journal article" date="2019" name="Int. J. Syst. Evol. Microbiol.">
        <title>The Global Catalogue of Microorganisms (GCM) 10K type strain sequencing project: providing services to taxonomists for standard genome sequencing and annotation.</title>
        <authorList>
            <consortium name="The Broad Institute Genomics Platform"/>
            <consortium name="The Broad Institute Genome Sequencing Center for Infectious Disease"/>
            <person name="Wu L."/>
            <person name="Ma J."/>
        </authorList>
    </citation>
    <scope>NUCLEOTIDE SEQUENCE [LARGE SCALE GENOMIC DNA]</scope>
    <source>
        <strain evidence="2 3">CGMCC 1.15824</strain>
    </source>
</reference>
<feature type="domain" description="Xylose isomerase-like TIM barrel" evidence="1">
    <location>
        <begin position="19"/>
        <end position="227"/>
    </location>
</feature>
<evidence type="ECO:0000259" key="1">
    <source>
        <dbReference type="Pfam" id="PF01261"/>
    </source>
</evidence>
<evidence type="ECO:0000313" key="2">
    <source>
        <dbReference type="EMBL" id="MFC4986498.1"/>
    </source>
</evidence>
<dbReference type="Proteomes" id="UP001595925">
    <property type="component" value="Unassembled WGS sequence"/>
</dbReference>
<evidence type="ECO:0000313" key="3">
    <source>
        <dbReference type="Proteomes" id="UP001595925"/>
    </source>
</evidence>
<organism evidence="2 3">
    <name type="scientific">Saliphagus infecundisoli</name>
    <dbReference type="NCBI Taxonomy" id="1849069"/>
    <lineage>
        <taxon>Archaea</taxon>
        <taxon>Methanobacteriati</taxon>
        <taxon>Methanobacteriota</taxon>
        <taxon>Stenosarchaea group</taxon>
        <taxon>Halobacteria</taxon>
        <taxon>Halobacteriales</taxon>
        <taxon>Natrialbaceae</taxon>
        <taxon>Saliphagus</taxon>
    </lineage>
</organism>
<dbReference type="AlphaFoldDB" id="A0ABD5Q9R6"/>
<dbReference type="PANTHER" id="PTHR12110">
    <property type="entry name" value="HYDROXYPYRUVATE ISOMERASE"/>
    <property type="match status" value="1"/>
</dbReference>
<keyword evidence="3" id="KW-1185">Reference proteome</keyword>
<dbReference type="GO" id="GO:0016853">
    <property type="term" value="F:isomerase activity"/>
    <property type="evidence" value="ECO:0007669"/>
    <property type="project" value="UniProtKB-KW"/>
</dbReference>
<protein>
    <submittedName>
        <fullName evidence="2">Sugar phosphate isomerase/epimerase family protein</fullName>
    </submittedName>
</protein>
<dbReference type="Gene3D" id="3.20.20.150">
    <property type="entry name" value="Divalent-metal-dependent TIM barrel enzymes"/>
    <property type="match status" value="1"/>
</dbReference>
<dbReference type="Pfam" id="PF01261">
    <property type="entry name" value="AP_endonuc_2"/>
    <property type="match status" value="1"/>
</dbReference>
<gene>
    <name evidence="2" type="ORF">ACFPFO_01640</name>
</gene>
<proteinExistence type="predicted"/>
<dbReference type="RefSeq" id="WP_224827982.1">
    <property type="nucleotide sequence ID" value="NZ_JAIVEF010000003.1"/>
</dbReference>
<name>A0ABD5Q9R6_9EURY</name>
<dbReference type="InterPro" id="IPR036237">
    <property type="entry name" value="Xyl_isomerase-like_sf"/>
</dbReference>
<dbReference type="InterPro" id="IPR013022">
    <property type="entry name" value="Xyl_isomerase-like_TIM-brl"/>
</dbReference>
<dbReference type="InterPro" id="IPR050312">
    <property type="entry name" value="IolE/XylAMocC-like"/>
</dbReference>
<dbReference type="EMBL" id="JBHSJG010000005">
    <property type="protein sequence ID" value="MFC4986498.1"/>
    <property type="molecule type" value="Genomic_DNA"/>
</dbReference>
<dbReference type="PANTHER" id="PTHR12110:SF41">
    <property type="entry name" value="INOSOSE DEHYDRATASE"/>
    <property type="match status" value="1"/>
</dbReference>